<dbReference type="AlphaFoldDB" id="A0A392N933"/>
<evidence type="ECO:0000313" key="1">
    <source>
        <dbReference type="EMBL" id="MCH96152.1"/>
    </source>
</evidence>
<sequence>MILSFIRDRLCIKSKGFGLDHEGGSYGVVVVIVCVKKEKGSVGPIVEFVFFSLVYANSSVVSRGGIRRSEGNICDN</sequence>
<name>A0A392N933_9FABA</name>
<accession>A0A392N933</accession>
<dbReference type="EMBL" id="LXQA010031648">
    <property type="protein sequence ID" value="MCH96152.1"/>
    <property type="molecule type" value="Genomic_DNA"/>
</dbReference>
<proteinExistence type="predicted"/>
<evidence type="ECO:0000313" key="2">
    <source>
        <dbReference type="Proteomes" id="UP000265520"/>
    </source>
</evidence>
<dbReference type="Proteomes" id="UP000265520">
    <property type="component" value="Unassembled WGS sequence"/>
</dbReference>
<organism evidence="1 2">
    <name type="scientific">Trifolium medium</name>
    <dbReference type="NCBI Taxonomy" id="97028"/>
    <lineage>
        <taxon>Eukaryota</taxon>
        <taxon>Viridiplantae</taxon>
        <taxon>Streptophyta</taxon>
        <taxon>Embryophyta</taxon>
        <taxon>Tracheophyta</taxon>
        <taxon>Spermatophyta</taxon>
        <taxon>Magnoliopsida</taxon>
        <taxon>eudicotyledons</taxon>
        <taxon>Gunneridae</taxon>
        <taxon>Pentapetalae</taxon>
        <taxon>rosids</taxon>
        <taxon>fabids</taxon>
        <taxon>Fabales</taxon>
        <taxon>Fabaceae</taxon>
        <taxon>Papilionoideae</taxon>
        <taxon>50 kb inversion clade</taxon>
        <taxon>NPAAA clade</taxon>
        <taxon>Hologalegina</taxon>
        <taxon>IRL clade</taxon>
        <taxon>Trifolieae</taxon>
        <taxon>Trifolium</taxon>
    </lineage>
</organism>
<protein>
    <submittedName>
        <fullName evidence="1">Uncharacterized protein</fullName>
    </submittedName>
</protein>
<keyword evidence="2" id="KW-1185">Reference proteome</keyword>
<reference evidence="1 2" key="1">
    <citation type="journal article" date="2018" name="Front. Plant Sci.">
        <title>Red Clover (Trifolium pratense) and Zigzag Clover (T. medium) - A Picture of Genomic Similarities and Differences.</title>
        <authorList>
            <person name="Dluhosova J."/>
            <person name="Istvanek J."/>
            <person name="Nedelnik J."/>
            <person name="Repkova J."/>
        </authorList>
    </citation>
    <scope>NUCLEOTIDE SEQUENCE [LARGE SCALE GENOMIC DNA]</scope>
    <source>
        <strain evidence="2">cv. 10/8</strain>
        <tissue evidence="1">Leaf</tissue>
    </source>
</reference>
<comment type="caution">
    <text evidence="1">The sequence shown here is derived from an EMBL/GenBank/DDBJ whole genome shotgun (WGS) entry which is preliminary data.</text>
</comment>